<sequence length="276" mass="29798">FLFNSDYVAYGLVKSAYLVGDETWPRKYLRGSNVDPNDPNSYQDSFRSGDQMFSVTVNDAQSPMCFLTGKGALQGSYRDGNTMKFFFSGGDTNTKVYVFDLMRDTAGSPPFFKTRNLSGKITFNSLQTPLNVAYSIQAPQPGATDRYGRYPSPYNGGTWQSVRAQNASADPVAHFVVDVSLGAGEYAAYLNFSRNCLGVWSSSLTNVNGQYVGMSEGAYGRSGGISFMFGPAGATTDITVGSTSAYTLPGSVDQLPLDRIPTALVVNTAVLPFPFN</sequence>
<gene>
    <name evidence="1" type="ORF">ALP66_00418</name>
</gene>
<feature type="non-terminal residue" evidence="1">
    <location>
        <position position="1"/>
    </location>
</feature>
<organism evidence="1 2">
    <name type="scientific">Pseudomonas amygdali pv. photiniae</name>
    <dbReference type="NCBI Taxonomy" id="251724"/>
    <lineage>
        <taxon>Bacteria</taxon>
        <taxon>Pseudomonadati</taxon>
        <taxon>Pseudomonadota</taxon>
        <taxon>Gammaproteobacteria</taxon>
        <taxon>Pseudomonadales</taxon>
        <taxon>Pseudomonadaceae</taxon>
        <taxon>Pseudomonas</taxon>
        <taxon>Pseudomonas amygdali</taxon>
    </lineage>
</organism>
<proteinExistence type="predicted"/>
<dbReference type="Proteomes" id="UP000270873">
    <property type="component" value="Unassembled WGS sequence"/>
</dbReference>
<name>A0A658KG04_PSEA0</name>
<dbReference type="AlphaFoldDB" id="A0A658KG04"/>
<accession>A0A658KG04</accession>
<dbReference type="EMBL" id="RBSP01000091">
    <property type="protein sequence ID" value="RMS54230.1"/>
    <property type="molecule type" value="Genomic_DNA"/>
</dbReference>
<reference evidence="1 2" key="1">
    <citation type="submission" date="2018-08" db="EMBL/GenBank/DDBJ databases">
        <title>Recombination of ecologically and evolutionarily significant loci maintains genetic cohesion in the Pseudomonas syringae species complex.</title>
        <authorList>
            <person name="Dillon M."/>
            <person name="Thakur S."/>
            <person name="Almeida R.N.D."/>
            <person name="Weir B.S."/>
            <person name="Guttman D.S."/>
        </authorList>
    </citation>
    <scope>NUCLEOTIDE SEQUENCE [LARGE SCALE GENOMIC DNA]</scope>
    <source>
        <strain evidence="1 2">ICMP 7847</strain>
    </source>
</reference>
<protein>
    <submittedName>
        <fullName evidence="1">Prophage PssSM-02, Orf70</fullName>
    </submittedName>
</protein>
<comment type="caution">
    <text evidence="1">The sequence shown here is derived from an EMBL/GenBank/DDBJ whole genome shotgun (WGS) entry which is preliminary data.</text>
</comment>
<evidence type="ECO:0000313" key="1">
    <source>
        <dbReference type="EMBL" id="RMS54230.1"/>
    </source>
</evidence>
<evidence type="ECO:0000313" key="2">
    <source>
        <dbReference type="Proteomes" id="UP000270873"/>
    </source>
</evidence>